<organism evidence="11 12">
    <name type="scientific">Bos indicus x Bos taurus</name>
    <name type="common">Hybrid cattle</name>
    <dbReference type="NCBI Taxonomy" id="30522"/>
    <lineage>
        <taxon>Eukaryota</taxon>
        <taxon>Metazoa</taxon>
        <taxon>Chordata</taxon>
        <taxon>Craniata</taxon>
        <taxon>Vertebrata</taxon>
        <taxon>Euteleostomi</taxon>
        <taxon>Mammalia</taxon>
        <taxon>Eutheria</taxon>
        <taxon>Laurasiatheria</taxon>
        <taxon>Artiodactyla</taxon>
        <taxon>Ruminantia</taxon>
        <taxon>Pecora</taxon>
        <taxon>Bovidae</taxon>
        <taxon>Bovinae</taxon>
        <taxon>Bos</taxon>
    </lineage>
</organism>
<evidence type="ECO:0000313" key="12">
    <source>
        <dbReference type="Proteomes" id="UP000314981"/>
    </source>
</evidence>
<evidence type="ECO:0000256" key="7">
    <source>
        <dbReference type="ARBA" id="ARBA00023288"/>
    </source>
</evidence>
<dbReference type="GeneTree" id="ENSGT00940000161274"/>
<name>A0A4W2C1R5_BOBOX</name>
<dbReference type="NCBIfam" id="TIGR00231">
    <property type="entry name" value="small_GTP"/>
    <property type="match status" value="1"/>
</dbReference>
<keyword evidence="12" id="KW-1185">Reference proteome</keyword>
<dbReference type="InterPro" id="IPR027417">
    <property type="entry name" value="P-loop_NTPase"/>
</dbReference>
<evidence type="ECO:0000256" key="2">
    <source>
        <dbReference type="ARBA" id="ARBA00022475"/>
    </source>
</evidence>
<accession>A0A4W2C1R5</accession>
<evidence type="ECO:0000256" key="1">
    <source>
        <dbReference type="ARBA" id="ARBA00004193"/>
    </source>
</evidence>
<dbReference type="InterPro" id="IPR052236">
    <property type="entry name" value="Small_GTPase_RasD"/>
</dbReference>
<evidence type="ECO:0000256" key="5">
    <source>
        <dbReference type="ARBA" id="ARBA00023134"/>
    </source>
</evidence>
<dbReference type="Ensembl" id="ENSBIXT00005003491.1">
    <property type="protein sequence ID" value="ENSBIXP00005006895.1"/>
    <property type="gene ID" value="ENSBIXG00005012276.1"/>
</dbReference>
<dbReference type="InterPro" id="IPR005225">
    <property type="entry name" value="Small_GTP-bd"/>
</dbReference>
<dbReference type="SMART" id="SM00176">
    <property type="entry name" value="RAN"/>
    <property type="match status" value="1"/>
</dbReference>
<dbReference type="Proteomes" id="UP000314981">
    <property type="component" value="Chromosome 19"/>
</dbReference>
<dbReference type="Ensembl" id="ENSBIXT00000003385.1">
    <property type="protein sequence ID" value="ENSBIXP00000006623.1"/>
    <property type="gene ID" value="ENSBIXG00000012718.1"/>
</dbReference>
<protein>
    <submittedName>
        <fullName evidence="11">Ras related dexamethasone induced 1</fullName>
    </submittedName>
</protein>
<dbReference type="SMART" id="SM00174">
    <property type="entry name" value="RHO"/>
    <property type="match status" value="1"/>
</dbReference>
<dbReference type="GO" id="GO:0016529">
    <property type="term" value="C:sarcoplasmic reticulum"/>
    <property type="evidence" value="ECO:0007669"/>
    <property type="project" value="Ensembl"/>
</dbReference>
<dbReference type="SUPFAM" id="SSF52540">
    <property type="entry name" value="P-loop containing nucleoside triphosphate hydrolases"/>
    <property type="match status" value="1"/>
</dbReference>
<comment type="similarity">
    <text evidence="9">Belongs to the small GTPase superfamily. RasD family.</text>
</comment>
<proteinExistence type="inferred from homology"/>
<keyword evidence="7" id="KW-0449">Lipoprotein</keyword>
<dbReference type="GO" id="GO:0005525">
    <property type="term" value="F:GTP binding"/>
    <property type="evidence" value="ECO:0007669"/>
    <property type="project" value="UniProtKB-KW"/>
</dbReference>
<evidence type="ECO:0000256" key="8">
    <source>
        <dbReference type="ARBA" id="ARBA00023289"/>
    </source>
</evidence>
<dbReference type="CDD" id="cd04143">
    <property type="entry name" value="Rhes_like"/>
    <property type="match status" value="1"/>
</dbReference>
<dbReference type="SMART" id="SM00173">
    <property type="entry name" value="RAS"/>
    <property type="match status" value="1"/>
</dbReference>
<keyword evidence="4" id="KW-0547">Nucleotide-binding</keyword>
<feature type="region of interest" description="Disordered" evidence="10">
    <location>
        <begin position="1"/>
        <end position="41"/>
    </location>
</feature>
<dbReference type="PROSITE" id="PS51419">
    <property type="entry name" value="RAB"/>
    <property type="match status" value="1"/>
</dbReference>
<evidence type="ECO:0000256" key="4">
    <source>
        <dbReference type="ARBA" id="ARBA00022741"/>
    </source>
</evidence>
<reference evidence="12 13" key="1">
    <citation type="submission" date="2018-11" db="EMBL/GenBank/DDBJ databases">
        <title>Haplotype-resolved cattle genomes.</title>
        <authorList>
            <person name="Low W.Y."/>
            <person name="Tearle R."/>
            <person name="Bickhart D.M."/>
            <person name="Rosen B.D."/>
            <person name="Koren S."/>
            <person name="Rhie A."/>
            <person name="Hiendleder S."/>
            <person name="Phillippy A.M."/>
            <person name="Smith T.P.L."/>
            <person name="Williams J.L."/>
        </authorList>
    </citation>
    <scope>NUCLEOTIDE SEQUENCE [LARGE SCALE GENOMIC DNA]</scope>
</reference>
<sequence>MLLFSEESAFQGKRARSPAEPKPELPAEPNSSLRPNHRLLVSRPRARPPRSLCSMKLSAMIKKMCPSDSELRIPAKNCYRMVVLGSSKVGKTAIVSRFLTGRFEDAYTPTIEDFHRKFYCIRGEIYQLDILDTSGNHPFPAMRRLSILTGDVFILVFSLDNRDSFEEVRRLKRQILDTKSCLKNKTKENVDVPLVICGNKGDRDFHRQVEPRDIHQLVGTDPGRCAYFEISAKRNSSLDQMFHALFAMANLPREMSPDLHRRVSAQHCEALHQKALQGKRLRRAGGDRDDALGILAPWARRPSVHSDLMYIREKASGGSQAKDKERCVIS</sequence>
<dbReference type="PANTHER" id="PTHR46149:SF4">
    <property type="entry name" value="DEXAMETHASONE-INDUCED RAS-RELATED PROTEIN 1"/>
    <property type="match status" value="1"/>
</dbReference>
<dbReference type="OMA" id="VSIQYCD"/>
<dbReference type="GO" id="GO:0007165">
    <property type="term" value="P:signal transduction"/>
    <property type="evidence" value="ECO:0007669"/>
    <property type="project" value="TreeGrafter"/>
</dbReference>
<dbReference type="SMART" id="SM00175">
    <property type="entry name" value="RAB"/>
    <property type="match status" value="1"/>
</dbReference>
<keyword evidence="3" id="KW-0488">Methylation</keyword>
<dbReference type="GO" id="GO:0031681">
    <property type="term" value="F:G-protein beta-subunit binding"/>
    <property type="evidence" value="ECO:0007669"/>
    <property type="project" value="TreeGrafter"/>
</dbReference>
<dbReference type="PANTHER" id="PTHR46149">
    <property type="entry name" value="MIP08469P"/>
    <property type="match status" value="1"/>
</dbReference>
<keyword evidence="6" id="KW-0472">Membrane</keyword>
<dbReference type="STRING" id="30522.A0A4W2C1R5"/>
<evidence type="ECO:0000256" key="10">
    <source>
        <dbReference type="SAM" id="MobiDB-lite"/>
    </source>
</evidence>
<evidence type="ECO:0000256" key="6">
    <source>
        <dbReference type="ARBA" id="ARBA00023136"/>
    </source>
</evidence>
<dbReference type="GO" id="GO:0005886">
    <property type="term" value="C:plasma membrane"/>
    <property type="evidence" value="ECO:0007669"/>
    <property type="project" value="UniProtKB-SubCell"/>
</dbReference>
<dbReference type="InterPro" id="IPR001806">
    <property type="entry name" value="Small_GTPase"/>
</dbReference>
<dbReference type="AlphaFoldDB" id="A0A4W2C1R5"/>
<evidence type="ECO:0000313" key="11">
    <source>
        <dbReference type="Ensembl" id="ENSBIXP00000006623.1"/>
    </source>
</evidence>
<keyword evidence="5" id="KW-0342">GTP-binding</keyword>
<keyword evidence="2" id="KW-1003">Cell membrane</keyword>
<evidence type="ECO:0000313" key="13">
    <source>
        <dbReference type="Proteomes" id="UP000429181"/>
    </source>
</evidence>
<dbReference type="PROSITE" id="PS51421">
    <property type="entry name" value="RAS"/>
    <property type="match status" value="1"/>
</dbReference>
<comment type="subcellular location">
    <subcellularLocation>
        <location evidence="1">Cell membrane</location>
        <topology evidence="1">Lipid-anchor</topology>
    </subcellularLocation>
</comment>
<gene>
    <name evidence="11" type="primary">RASD1</name>
</gene>
<dbReference type="FunFam" id="3.40.50.300:FF:000475">
    <property type="entry name" value="GTP-binding protein Rhes"/>
    <property type="match status" value="1"/>
</dbReference>
<reference evidence="11" key="2">
    <citation type="submission" date="2025-05" db="UniProtKB">
        <authorList>
            <consortium name="Ensembl"/>
        </authorList>
    </citation>
    <scope>IDENTIFICATION</scope>
</reference>
<keyword evidence="8" id="KW-0636">Prenylation</keyword>
<evidence type="ECO:0000256" key="9">
    <source>
        <dbReference type="ARBA" id="ARBA00038061"/>
    </source>
</evidence>
<dbReference type="Pfam" id="PF00071">
    <property type="entry name" value="Ras"/>
    <property type="match status" value="1"/>
</dbReference>
<dbReference type="PRINTS" id="PR00449">
    <property type="entry name" value="RASTRNSFRMNG"/>
</dbReference>
<dbReference type="Proteomes" id="UP000429181">
    <property type="component" value="Chromosome 19"/>
</dbReference>
<dbReference type="GO" id="GO:0003924">
    <property type="term" value="F:GTPase activity"/>
    <property type="evidence" value="ECO:0007669"/>
    <property type="project" value="InterPro"/>
</dbReference>
<evidence type="ECO:0000256" key="3">
    <source>
        <dbReference type="ARBA" id="ARBA00022481"/>
    </source>
</evidence>
<dbReference type="Gene3D" id="3.40.50.300">
    <property type="entry name" value="P-loop containing nucleotide triphosphate hydrolases"/>
    <property type="match status" value="1"/>
</dbReference>